<sequence length="96" mass="11540">MKFYRWLRCFLLHRRAYGDRQWELDRMPTRGLKPVPALWRVWRYCQICGRGWTYMVEQSFAEAAQHPNGHDERRPLSPNCVAVFCTPDGKNPREDN</sequence>
<reference evidence="1" key="1">
    <citation type="journal article" date="2015" name="Nature">
        <title>Complex archaea that bridge the gap between prokaryotes and eukaryotes.</title>
        <authorList>
            <person name="Spang A."/>
            <person name="Saw J.H."/>
            <person name="Jorgensen S.L."/>
            <person name="Zaremba-Niedzwiedzka K."/>
            <person name="Martijn J."/>
            <person name="Lind A.E."/>
            <person name="van Eijk R."/>
            <person name="Schleper C."/>
            <person name="Guy L."/>
            <person name="Ettema T.J."/>
        </authorList>
    </citation>
    <scope>NUCLEOTIDE SEQUENCE</scope>
</reference>
<protein>
    <submittedName>
        <fullName evidence="1">Uncharacterized protein</fullName>
    </submittedName>
</protein>
<comment type="caution">
    <text evidence="1">The sequence shown here is derived from an EMBL/GenBank/DDBJ whole genome shotgun (WGS) entry which is preliminary data.</text>
</comment>
<name>A0A0F9SGQ3_9ZZZZ</name>
<dbReference type="AlphaFoldDB" id="A0A0F9SGQ3"/>
<accession>A0A0F9SGQ3</accession>
<evidence type="ECO:0000313" key="1">
    <source>
        <dbReference type="EMBL" id="KKN68075.1"/>
    </source>
</evidence>
<gene>
    <name evidence="1" type="ORF">LCGC14_0455290</name>
</gene>
<dbReference type="EMBL" id="LAZR01000459">
    <property type="protein sequence ID" value="KKN68075.1"/>
    <property type="molecule type" value="Genomic_DNA"/>
</dbReference>
<proteinExistence type="predicted"/>
<organism evidence="1">
    <name type="scientific">marine sediment metagenome</name>
    <dbReference type="NCBI Taxonomy" id="412755"/>
    <lineage>
        <taxon>unclassified sequences</taxon>
        <taxon>metagenomes</taxon>
        <taxon>ecological metagenomes</taxon>
    </lineage>
</organism>